<organism evidence="2 3">
    <name type="scientific">Lentinus tigrinus ALCF2SS1-6</name>
    <dbReference type="NCBI Taxonomy" id="1328759"/>
    <lineage>
        <taxon>Eukaryota</taxon>
        <taxon>Fungi</taxon>
        <taxon>Dikarya</taxon>
        <taxon>Basidiomycota</taxon>
        <taxon>Agaricomycotina</taxon>
        <taxon>Agaricomycetes</taxon>
        <taxon>Polyporales</taxon>
        <taxon>Polyporaceae</taxon>
        <taxon>Lentinus</taxon>
    </lineage>
</organism>
<sequence>MSTPPDSHFLIFAPDVPNAQREKYKPQHMEYNGPLFQSGYIVSGGGLLPDGKIATDADVLENLVGSFIIVKADSKAQVLETLKGDPFYSSGEVWDHEKLQITPIFLVGGGPKAK</sequence>
<keyword evidence="3" id="KW-1185">Reference proteome</keyword>
<dbReference type="InterPro" id="IPR005545">
    <property type="entry name" value="YCII"/>
</dbReference>
<dbReference type="PANTHER" id="PTHR33606:SF3">
    <property type="entry name" value="PROTEIN YCII"/>
    <property type="match status" value="1"/>
</dbReference>
<evidence type="ECO:0000313" key="3">
    <source>
        <dbReference type="Proteomes" id="UP000313359"/>
    </source>
</evidence>
<dbReference type="InterPro" id="IPR011008">
    <property type="entry name" value="Dimeric_a/b-barrel"/>
</dbReference>
<dbReference type="Pfam" id="PF03795">
    <property type="entry name" value="YCII"/>
    <property type="match status" value="1"/>
</dbReference>
<dbReference type="AlphaFoldDB" id="A0A5C2S3R1"/>
<evidence type="ECO:0000259" key="1">
    <source>
        <dbReference type="Pfam" id="PF03795"/>
    </source>
</evidence>
<dbReference type="EMBL" id="ML122277">
    <property type="protein sequence ID" value="RPD58140.1"/>
    <property type="molecule type" value="Genomic_DNA"/>
</dbReference>
<dbReference type="Proteomes" id="UP000313359">
    <property type="component" value="Unassembled WGS sequence"/>
</dbReference>
<gene>
    <name evidence="2" type="ORF">L227DRAFT_551218</name>
</gene>
<evidence type="ECO:0000313" key="2">
    <source>
        <dbReference type="EMBL" id="RPD58140.1"/>
    </source>
</evidence>
<accession>A0A5C2S3R1</accession>
<proteinExistence type="predicted"/>
<reference evidence="2" key="1">
    <citation type="journal article" date="2018" name="Genome Biol. Evol.">
        <title>Genomics and development of Lentinus tigrinus, a white-rot wood-decaying mushroom with dimorphic fruiting bodies.</title>
        <authorList>
            <person name="Wu B."/>
            <person name="Xu Z."/>
            <person name="Knudson A."/>
            <person name="Carlson A."/>
            <person name="Chen N."/>
            <person name="Kovaka S."/>
            <person name="LaButti K."/>
            <person name="Lipzen A."/>
            <person name="Pennachio C."/>
            <person name="Riley R."/>
            <person name="Schakwitz W."/>
            <person name="Umezawa K."/>
            <person name="Ohm R.A."/>
            <person name="Grigoriev I.V."/>
            <person name="Nagy L.G."/>
            <person name="Gibbons J."/>
            <person name="Hibbett D."/>
        </authorList>
    </citation>
    <scope>NUCLEOTIDE SEQUENCE [LARGE SCALE GENOMIC DNA]</scope>
    <source>
        <strain evidence="2">ALCF2SS1-6</strain>
    </source>
</reference>
<protein>
    <recommendedName>
        <fullName evidence="1">YCII-related domain-containing protein</fullName>
    </recommendedName>
</protein>
<dbReference type="PANTHER" id="PTHR33606">
    <property type="entry name" value="PROTEIN YCII"/>
    <property type="match status" value="1"/>
</dbReference>
<dbReference type="InterPro" id="IPR051807">
    <property type="entry name" value="Sec-metab_biosynth-assoc"/>
</dbReference>
<dbReference type="SUPFAM" id="SSF54909">
    <property type="entry name" value="Dimeric alpha+beta barrel"/>
    <property type="match status" value="1"/>
</dbReference>
<name>A0A5C2S3R1_9APHY</name>
<dbReference type="Gene3D" id="3.30.70.1060">
    <property type="entry name" value="Dimeric alpha+beta barrel"/>
    <property type="match status" value="1"/>
</dbReference>
<feature type="domain" description="YCII-related" evidence="1">
    <location>
        <begin position="9"/>
        <end position="93"/>
    </location>
</feature>
<dbReference type="OrthoDB" id="5519740at2759"/>